<dbReference type="EMBL" id="WIXE01001524">
    <property type="protein sequence ID" value="KAK5985607.1"/>
    <property type="molecule type" value="Genomic_DNA"/>
</dbReference>
<reference evidence="2 3" key="1">
    <citation type="submission" date="2019-10" db="EMBL/GenBank/DDBJ databases">
        <title>Assembly and Annotation for the nematode Trichostrongylus colubriformis.</title>
        <authorList>
            <person name="Martin J."/>
        </authorList>
    </citation>
    <scope>NUCLEOTIDE SEQUENCE [LARGE SCALE GENOMIC DNA]</scope>
    <source>
        <strain evidence="2">G859</strain>
        <tissue evidence="2">Whole worm</tissue>
    </source>
</reference>
<dbReference type="PANTHER" id="PTHR45815">
    <property type="entry name" value="PROTEIN DISULFIDE-ISOMERASE A6"/>
    <property type="match status" value="1"/>
</dbReference>
<evidence type="ECO:0000256" key="1">
    <source>
        <dbReference type="SAM" id="MobiDB-lite"/>
    </source>
</evidence>
<dbReference type="AlphaFoldDB" id="A0AAN8IXY5"/>
<evidence type="ECO:0000313" key="3">
    <source>
        <dbReference type="Proteomes" id="UP001331761"/>
    </source>
</evidence>
<gene>
    <name evidence="2" type="ORF">GCK32_018115</name>
</gene>
<comment type="caution">
    <text evidence="2">The sequence shown here is derived from an EMBL/GenBank/DDBJ whole genome shotgun (WGS) entry which is preliminary data.</text>
</comment>
<dbReference type="GO" id="GO:0015035">
    <property type="term" value="F:protein-disulfide reductase activity"/>
    <property type="evidence" value="ECO:0007669"/>
    <property type="project" value="TreeGrafter"/>
</dbReference>
<evidence type="ECO:0008006" key="4">
    <source>
        <dbReference type="Google" id="ProtNLM"/>
    </source>
</evidence>
<dbReference type="InterPro" id="IPR036249">
    <property type="entry name" value="Thioredoxin-like_sf"/>
</dbReference>
<feature type="compositionally biased region" description="Basic and acidic residues" evidence="1">
    <location>
        <begin position="87"/>
        <end position="112"/>
    </location>
</feature>
<protein>
    <recommendedName>
        <fullName evidence="4">Protein disulfide-isomerase</fullName>
    </recommendedName>
</protein>
<accession>A0AAN8IXY5</accession>
<dbReference type="SUPFAM" id="SSF52833">
    <property type="entry name" value="Thioredoxin-like"/>
    <property type="match status" value="1"/>
</dbReference>
<sequence length="112" mass="12423">MFKKNGWGWILVEGGSQPDLEEALGVGGYGYPAMVALNYRKMKFSVLEGSFDKDGIREFLRDLSYEKGQTAPIKGPAFPAISNTETWDEKDGVPPKEKDIDPSVVDLEHVES</sequence>
<dbReference type="GO" id="GO:0034976">
    <property type="term" value="P:response to endoplasmic reticulum stress"/>
    <property type="evidence" value="ECO:0007669"/>
    <property type="project" value="TreeGrafter"/>
</dbReference>
<name>A0AAN8IXY5_TRICO</name>
<evidence type="ECO:0000313" key="2">
    <source>
        <dbReference type="EMBL" id="KAK5985607.1"/>
    </source>
</evidence>
<proteinExistence type="predicted"/>
<dbReference type="PANTHER" id="PTHR45815:SF3">
    <property type="entry name" value="PROTEIN DISULFIDE-ISOMERASE A6"/>
    <property type="match status" value="1"/>
</dbReference>
<feature type="region of interest" description="Disordered" evidence="1">
    <location>
        <begin position="74"/>
        <end position="112"/>
    </location>
</feature>
<dbReference type="Proteomes" id="UP001331761">
    <property type="component" value="Unassembled WGS sequence"/>
</dbReference>
<keyword evidence="3" id="KW-1185">Reference proteome</keyword>
<dbReference type="GO" id="GO:0005788">
    <property type="term" value="C:endoplasmic reticulum lumen"/>
    <property type="evidence" value="ECO:0007669"/>
    <property type="project" value="TreeGrafter"/>
</dbReference>
<organism evidence="2 3">
    <name type="scientific">Trichostrongylus colubriformis</name>
    <name type="common">Black scour worm</name>
    <dbReference type="NCBI Taxonomy" id="6319"/>
    <lineage>
        <taxon>Eukaryota</taxon>
        <taxon>Metazoa</taxon>
        <taxon>Ecdysozoa</taxon>
        <taxon>Nematoda</taxon>
        <taxon>Chromadorea</taxon>
        <taxon>Rhabditida</taxon>
        <taxon>Rhabditina</taxon>
        <taxon>Rhabditomorpha</taxon>
        <taxon>Strongyloidea</taxon>
        <taxon>Trichostrongylidae</taxon>
        <taxon>Trichostrongylus</taxon>
    </lineage>
</organism>